<proteinExistence type="predicted"/>
<protein>
    <recommendedName>
        <fullName evidence="3">DUF4371 domain-containing protein</fullName>
    </recommendedName>
</protein>
<reference evidence="1 2" key="1">
    <citation type="submission" date="2019-08" db="EMBL/GenBank/DDBJ databases">
        <title>The genome of the soybean aphid Biotype 1, its phylome, world population structure and adaptation to the North American continent.</title>
        <authorList>
            <person name="Giordano R."/>
            <person name="Donthu R.K."/>
            <person name="Hernandez A.G."/>
            <person name="Wright C.L."/>
            <person name="Zimin A.V."/>
        </authorList>
    </citation>
    <scope>NUCLEOTIDE SEQUENCE [LARGE SCALE GENOMIC DNA]</scope>
    <source>
        <tissue evidence="1">Whole aphids</tissue>
    </source>
</reference>
<comment type="caution">
    <text evidence="1">The sequence shown here is derived from an EMBL/GenBank/DDBJ whole genome shotgun (WGS) entry which is preliminary data.</text>
</comment>
<dbReference type="OrthoDB" id="6629021at2759"/>
<evidence type="ECO:0000313" key="1">
    <source>
        <dbReference type="EMBL" id="KAE9522973.1"/>
    </source>
</evidence>
<gene>
    <name evidence="1" type="ORF">AGLY_016604</name>
</gene>
<dbReference type="EMBL" id="VYZN01000468">
    <property type="protein sequence ID" value="KAE9522973.1"/>
    <property type="molecule type" value="Genomic_DNA"/>
</dbReference>
<organism evidence="1 2">
    <name type="scientific">Aphis glycines</name>
    <name type="common">Soybean aphid</name>
    <dbReference type="NCBI Taxonomy" id="307491"/>
    <lineage>
        <taxon>Eukaryota</taxon>
        <taxon>Metazoa</taxon>
        <taxon>Ecdysozoa</taxon>
        <taxon>Arthropoda</taxon>
        <taxon>Hexapoda</taxon>
        <taxon>Insecta</taxon>
        <taxon>Pterygota</taxon>
        <taxon>Neoptera</taxon>
        <taxon>Paraneoptera</taxon>
        <taxon>Hemiptera</taxon>
        <taxon>Sternorrhyncha</taxon>
        <taxon>Aphidomorpha</taxon>
        <taxon>Aphidoidea</taxon>
        <taxon>Aphididae</taxon>
        <taxon>Aphidini</taxon>
        <taxon>Aphis</taxon>
        <taxon>Aphis</taxon>
    </lineage>
</organism>
<sequence length="312" mass="35424">MRGKKRMQIGTLDNFVKVTKQSLHINMNKESLLKGCLELVTVNGRPFDIFQDSGMVKILKPITDAIGGNFVINPQNIRIHVLNKAENIVNIIKNEVLNRPISFKVDCVIRLNRSIIGNNVQYQMEDKLQIRTLAISHLNDPHTGEYLKTVVLKVLNRYNITPEQIYSCTIDNGANMVKVVQLLADASHDSSDPKTILEIISEEDNVNNFSIENENENDDLQEQIVTSFESTGLGITNCFRCSAHTIQLSIYLESRFQQLLAPSMKIRAITHLNKLWLLLQGLKKRGISIDRATIDDLVEREIEETSSELRLN</sequence>
<name>A0A6G0SX75_APHGL</name>
<evidence type="ECO:0008006" key="3">
    <source>
        <dbReference type="Google" id="ProtNLM"/>
    </source>
</evidence>
<dbReference type="SUPFAM" id="SSF53098">
    <property type="entry name" value="Ribonuclease H-like"/>
    <property type="match status" value="1"/>
</dbReference>
<dbReference type="InterPro" id="IPR012337">
    <property type="entry name" value="RNaseH-like_sf"/>
</dbReference>
<dbReference type="AlphaFoldDB" id="A0A6G0SX75"/>
<evidence type="ECO:0000313" key="2">
    <source>
        <dbReference type="Proteomes" id="UP000475862"/>
    </source>
</evidence>
<keyword evidence="2" id="KW-1185">Reference proteome</keyword>
<accession>A0A6G0SX75</accession>
<dbReference type="Proteomes" id="UP000475862">
    <property type="component" value="Unassembled WGS sequence"/>
</dbReference>